<dbReference type="EMBL" id="JEMT01027686">
    <property type="protein sequence ID" value="EXX56531.1"/>
    <property type="molecule type" value="Genomic_DNA"/>
</dbReference>
<dbReference type="PROSITE" id="PS51886">
    <property type="entry name" value="TLDC"/>
    <property type="match status" value="1"/>
</dbReference>
<dbReference type="PANTHER" id="PTHR45774:SF3">
    <property type="entry name" value="BTB (POZ) DOMAIN-CONTAINING 2B-RELATED"/>
    <property type="match status" value="1"/>
</dbReference>
<dbReference type="CDD" id="cd18186">
    <property type="entry name" value="BTB_POZ_ZBTB_KLHL-like"/>
    <property type="match status" value="1"/>
</dbReference>
<sequence length="441" mass="51886">MYRLLKTLKFKADDVIIHVGEEPDIKEFRSYSKTLCNKSDYFKKRLSDENIEKEDGYYVIKIPNINSQIFEIIIKNLNGTDDLNRKTGVEILNIIITSDDLKLYQLAKQAEEFFIKNRQCQLLRNDPVGILKLVLHHKILSKIQEFCLETICSEPEILFNSDDFIDLPAPILEIILRRNDLKLIEIKIWENLIKWGKAQEAQEKTLDEDNQEKLKRFTPLIRFYDISSEDYFNKVKPIIPKELQEEILKFHMIPEYKPTLVNFLPRRIYSFNSALINQNHFALFANWIDRKHKYCNFVLLYRASRDGKTATAFHNKCDNKGATIVVVKIKNSEQIAGGYNPFSWESSGKNKSTKNSFIFSFKDKNNFQSANVANSKGDQYSVRCRSHCGPYFGYRDLYVNHNENDKNPDIWNSWYERSYPTLNLPNTFVVDDYEVFQVIKK</sequence>
<feature type="domain" description="TLDc" evidence="2">
    <location>
        <begin position="274"/>
        <end position="439"/>
    </location>
</feature>
<evidence type="ECO:0000313" key="4">
    <source>
        <dbReference type="Proteomes" id="UP000022910"/>
    </source>
</evidence>
<gene>
    <name evidence="3" type="ORF">RirG_215360</name>
</gene>
<dbReference type="PROSITE" id="PS50097">
    <property type="entry name" value="BTB"/>
    <property type="match status" value="1"/>
</dbReference>
<dbReference type="OrthoDB" id="25620at2759"/>
<dbReference type="HOGENOM" id="CLU_021542_0_1_1"/>
<dbReference type="Pfam" id="PF00651">
    <property type="entry name" value="BTB"/>
    <property type="match status" value="1"/>
</dbReference>
<protein>
    <recommendedName>
        <fullName evidence="5">Kelch-like protein 17</fullName>
    </recommendedName>
</protein>
<comment type="caution">
    <text evidence="3">The sequence shown here is derived from an EMBL/GenBank/DDBJ whole genome shotgun (WGS) entry which is preliminary data.</text>
</comment>
<keyword evidence="4" id="KW-1185">Reference proteome</keyword>
<reference evidence="3 4" key="1">
    <citation type="submission" date="2014-02" db="EMBL/GenBank/DDBJ databases">
        <title>Single nucleus genome sequencing reveals high similarity among nuclei of an endomycorrhizal fungus.</title>
        <authorList>
            <person name="Lin K."/>
            <person name="Geurts R."/>
            <person name="Zhang Z."/>
            <person name="Limpens E."/>
            <person name="Saunders D.G."/>
            <person name="Mu D."/>
            <person name="Pang E."/>
            <person name="Cao H."/>
            <person name="Cha H."/>
            <person name="Lin T."/>
            <person name="Zhou Q."/>
            <person name="Shang Y."/>
            <person name="Li Y."/>
            <person name="Ivanov S."/>
            <person name="Sharma T."/>
            <person name="Velzen R.V."/>
            <person name="Ruijter N.D."/>
            <person name="Aanen D.K."/>
            <person name="Win J."/>
            <person name="Kamoun S."/>
            <person name="Bisseling T."/>
            <person name="Huang S."/>
        </authorList>
    </citation>
    <scope>NUCLEOTIDE SEQUENCE [LARGE SCALE GENOMIC DNA]</scope>
    <source>
        <strain evidence="4">DAOM197198w</strain>
    </source>
</reference>
<feature type="domain" description="BTB" evidence="1">
    <location>
        <begin position="13"/>
        <end position="77"/>
    </location>
</feature>
<dbReference type="SMART" id="SM00584">
    <property type="entry name" value="TLDc"/>
    <property type="match status" value="1"/>
</dbReference>
<dbReference type="InterPro" id="IPR011705">
    <property type="entry name" value="BACK"/>
</dbReference>
<dbReference type="SMART" id="SM00225">
    <property type="entry name" value="BTB"/>
    <property type="match status" value="1"/>
</dbReference>
<dbReference type="SUPFAM" id="SSF54695">
    <property type="entry name" value="POZ domain"/>
    <property type="match status" value="1"/>
</dbReference>
<dbReference type="Pfam" id="PF07534">
    <property type="entry name" value="TLD"/>
    <property type="match status" value="1"/>
</dbReference>
<evidence type="ECO:0008006" key="5">
    <source>
        <dbReference type="Google" id="ProtNLM"/>
    </source>
</evidence>
<dbReference type="InterPro" id="IPR011333">
    <property type="entry name" value="SKP1/BTB/POZ_sf"/>
</dbReference>
<dbReference type="SMART" id="SM00875">
    <property type="entry name" value="BACK"/>
    <property type="match status" value="1"/>
</dbReference>
<dbReference type="InterPro" id="IPR000210">
    <property type="entry name" value="BTB/POZ_dom"/>
</dbReference>
<dbReference type="PANTHER" id="PTHR45774">
    <property type="entry name" value="BTB/POZ DOMAIN-CONTAINING"/>
    <property type="match status" value="1"/>
</dbReference>
<proteinExistence type="predicted"/>
<dbReference type="Gene3D" id="3.30.710.10">
    <property type="entry name" value="Potassium Channel Kv1.1, Chain A"/>
    <property type="match status" value="1"/>
</dbReference>
<evidence type="ECO:0000259" key="1">
    <source>
        <dbReference type="PROSITE" id="PS50097"/>
    </source>
</evidence>
<organism evidence="3 4">
    <name type="scientific">Rhizophagus irregularis (strain DAOM 197198w)</name>
    <name type="common">Glomus intraradices</name>
    <dbReference type="NCBI Taxonomy" id="1432141"/>
    <lineage>
        <taxon>Eukaryota</taxon>
        <taxon>Fungi</taxon>
        <taxon>Fungi incertae sedis</taxon>
        <taxon>Mucoromycota</taxon>
        <taxon>Glomeromycotina</taxon>
        <taxon>Glomeromycetes</taxon>
        <taxon>Glomerales</taxon>
        <taxon>Glomeraceae</taxon>
        <taxon>Rhizophagus</taxon>
    </lineage>
</organism>
<dbReference type="Gene3D" id="1.25.40.420">
    <property type="match status" value="1"/>
</dbReference>
<accession>A0A015KAM8</accession>
<evidence type="ECO:0000313" key="3">
    <source>
        <dbReference type="EMBL" id="EXX56531.1"/>
    </source>
</evidence>
<name>A0A015KAM8_RHIIW</name>
<dbReference type="InterPro" id="IPR006571">
    <property type="entry name" value="TLDc_dom"/>
</dbReference>
<dbReference type="AlphaFoldDB" id="A0A015KAM8"/>
<dbReference type="Proteomes" id="UP000022910">
    <property type="component" value="Unassembled WGS sequence"/>
</dbReference>
<evidence type="ECO:0000259" key="2">
    <source>
        <dbReference type="PROSITE" id="PS51886"/>
    </source>
</evidence>